<proteinExistence type="evidence at transcript level"/>
<sequence>MAVGLEERPAAITSVRRLARRHVFVAFCREGQMTSDFRMGLTTHEADVANIPAEMVEWVDQAWRNRNPNQSLVFPPPGRFLVINICYKETETFLTEDWKFRISQIAKGDRTNIIPNKTWECRLSSRSFKWNYGLTDTAKTSEDMDSAVESEVVALVKEAVKFSESIEF</sequence>
<evidence type="ECO:0000313" key="1">
    <source>
        <dbReference type="EMBL" id="ADE76554.1"/>
    </source>
</evidence>
<name>D5AAI5_PICSI</name>
<dbReference type="EMBL" id="BT123219">
    <property type="protein sequence ID" value="ADE76554.1"/>
    <property type="molecule type" value="mRNA"/>
</dbReference>
<accession>D5AAI5</accession>
<protein>
    <submittedName>
        <fullName evidence="1">Uncharacterized protein</fullName>
    </submittedName>
</protein>
<reference evidence="1" key="1">
    <citation type="submission" date="2010-04" db="EMBL/GenBank/DDBJ databases">
        <authorList>
            <person name="Reid K.E."/>
            <person name="Liao N."/>
            <person name="Chan S."/>
            <person name="Docking R."/>
            <person name="Taylor G."/>
            <person name="Moore R."/>
            <person name="Mayo M."/>
            <person name="Munro S."/>
            <person name="King J."/>
            <person name="Yanchuk A."/>
            <person name="Holt R."/>
            <person name="Jones S."/>
            <person name="Marra M."/>
            <person name="Ritland C.E."/>
            <person name="Ritland K."/>
            <person name="Bohlmann J."/>
        </authorList>
    </citation>
    <scope>NUCLEOTIDE SEQUENCE</scope>
    <source>
        <tissue evidence="1">Bud</tissue>
    </source>
</reference>
<dbReference type="AlphaFoldDB" id="D5AAI5"/>
<organism evidence="1">
    <name type="scientific">Picea sitchensis</name>
    <name type="common">Sitka spruce</name>
    <name type="synonym">Pinus sitchensis</name>
    <dbReference type="NCBI Taxonomy" id="3332"/>
    <lineage>
        <taxon>Eukaryota</taxon>
        <taxon>Viridiplantae</taxon>
        <taxon>Streptophyta</taxon>
        <taxon>Embryophyta</taxon>
        <taxon>Tracheophyta</taxon>
        <taxon>Spermatophyta</taxon>
        <taxon>Pinopsida</taxon>
        <taxon>Pinidae</taxon>
        <taxon>Conifers I</taxon>
        <taxon>Pinales</taxon>
        <taxon>Pinaceae</taxon>
        <taxon>Picea</taxon>
    </lineage>
</organism>